<dbReference type="InterPro" id="IPR032710">
    <property type="entry name" value="NTF2-like_dom_sf"/>
</dbReference>
<proteinExistence type="predicted"/>
<sequence>MPCSTAPQQLAAYRHGWKRRSVMRSSILRWQVGLVAFCVLLVAGCAKPGPEQRLRATVEQMRAAIEARDVRGAMAPVAEDFVGEHGMDAAGARRLLQLQLLGHQAIGVTVGPVDVQMQGSTATVRFSVLLTGGGGRWLPDQAQHYQVTTGWRLRGSDWELYHAQWTAGGG</sequence>
<accession>A0A0H2X806</accession>
<reference evidence="1 2" key="1">
    <citation type="journal article" date="2005" name="Genome Res.">
        <title>Comparative and functional genomic analyses of the pathogenicity of phytopathogen Xanthomonas campestris pv. campestris.</title>
        <authorList>
            <person name="Qian W."/>
            <person name="Jia Y."/>
            <person name="Ren S.X."/>
            <person name="He Y.Q."/>
            <person name="Feng J.X."/>
            <person name="Lu L.F."/>
            <person name="Sun Q."/>
            <person name="Ying G."/>
            <person name="Tang D.J."/>
            <person name="Tang H."/>
            <person name="Wu W."/>
            <person name="Hao P."/>
            <person name="Wang L."/>
            <person name="Jiang B.L."/>
            <person name="Zeng S."/>
            <person name="Gu W.Y."/>
            <person name="Lu G."/>
            <person name="Rong L."/>
            <person name="Tian Y."/>
            <person name="Yao Z."/>
            <person name="Fu G."/>
            <person name="Chen B."/>
            <person name="Fang R."/>
            <person name="Qiang B."/>
            <person name="Chen Z."/>
            <person name="Zhao G.P."/>
            <person name="Tang J.L."/>
            <person name="He C."/>
        </authorList>
    </citation>
    <scope>NUCLEOTIDE SEQUENCE [LARGE SCALE GENOMIC DNA]</scope>
    <source>
        <strain evidence="1 2">8004</strain>
    </source>
</reference>
<dbReference type="AlphaFoldDB" id="A0A0H2X806"/>
<dbReference type="Gene3D" id="3.10.450.50">
    <property type="match status" value="1"/>
</dbReference>
<evidence type="ECO:0000313" key="1">
    <source>
        <dbReference type="EMBL" id="AAY49383.1"/>
    </source>
</evidence>
<name>A0A0H2X806_XANC8</name>
<dbReference type="HOGENOM" id="CLU_115444_0_0_6"/>
<dbReference type="KEGG" id="xcb:XC_2330"/>
<evidence type="ECO:0008006" key="3">
    <source>
        <dbReference type="Google" id="ProtNLM"/>
    </source>
</evidence>
<dbReference type="SUPFAM" id="SSF54427">
    <property type="entry name" value="NTF2-like"/>
    <property type="match status" value="1"/>
</dbReference>
<dbReference type="Proteomes" id="UP000000420">
    <property type="component" value="Chromosome"/>
</dbReference>
<protein>
    <recommendedName>
        <fullName evidence="3">Nuclear transport factor 2 family protein</fullName>
    </recommendedName>
</protein>
<organism evidence="1 2">
    <name type="scientific">Xanthomonas campestris pv. campestris (strain 8004)</name>
    <dbReference type="NCBI Taxonomy" id="314565"/>
    <lineage>
        <taxon>Bacteria</taxon>
        <taxon>Pseudomonadati</taxon>
        <taxon>Pseudomonadota</taxon>
        <taxon>Gammaproteobacteria</taxon>
        <taxon>Lysobacterales</taxon>
        <taxon>Lysobacteraceae</taxon>
        <taxon>Xanthomonas</taxon>
    </lineage>
</organism>
<dbReference type="EMBL" id="CP000050">
    <property type="protein sequence ID" value="AAY49383.1"/>
    <property type="molecule type" value="Genomic_DNA"/>
</dbReference>
<evidence type="ECO:0000313" key="2">
    <source>
        <dbReference type="Proteomes" id="UP000000420"/>
    </source>
</evidence>
<gene>
    <name evidence="1" type="ordered locus">XC_2330</name>
</gene>